<evidence type="ECO:0000313" key="3">
    <source>
        <dbReference type="Proteomes" id="UP001054945"/>
    </source>
</evidence>
<dbReference type="EMBL" id="BPLR01011138">
    <property type="protein sequence ID" value="GIY44419.1"/>
    <property type="molecule type" value="Genomic_DNA"/>
</dbReference>
<organism evidence="2 3">
    <name type="scientific">Caerostris extrusa</name>
    <name type="common">Bark spider</name>
    <name type="synonym">Caerostris bankana</name>
    <dbReference type="NCBI Taxonomy" id="172846"/>
    <lineage>
        <taxon>Eukaryota</taxon>
        <taxon>Metazoa</taxon>
        <taxon>Ecdysozoa</taxon>
        <taxon>Arthropoda</taxon>
        <taxon>Chelicerata</taxon>
        <taxon>Arachnida</taxon>
        <taxon>Araneae</taxon>
        <taxon>Araneomorphae</taxon>
        <taxon>Entelegynae</taxon>
        <taxon>Araneoidea</taxon>
        <taxon>Araneidae</taxon>
        <taxon>Caerostris</taxon>
    </lineage>
</organism>
<keyword evidence="3" id="KW-1185">Reference proteome</keyword>
<dbReference type="Proteomes" id="UP001054945">
    <property type="component" value="Unassembled WGS sequence"/>
</dbReference>
<feature type="transmembrane region" description="Helical" evidence="1">
    <location>
        <begin position="21"/>
        <end position="43"/>
    </location>
</feature>
<gene>
    <name evidence="2" type="primary">nrf-6_41</name>
    <name evidence="2" type="ORF">CEXT_241721</name>
</gene>
<reference evidence="2 3" key="1">
    <citation type="submission" date="2021-06" db="EMBL/GenBank/DDBJ databases">
        <title>Caerostris extrusa draft genome.</title>
        <authorList>
            <person name="Kono N."/>
            <person name="Arakawa K."/>
        </authorList>
    </citation>
    <scope>NUCLEOTIDE SEQUENCE [LARGE SCALE GENOMIC DNA]</scope>
</reference>
<protein>
    <submittedName>
        <fullName evidence="2">Nose resistant to fluoxetine protein 6</fullName>
    </submittedName>
</protein>
<evidence type="ECO:0000256" key="1">
    <source>
        <dbReference type="SAM" id="Phobius"/>
    </source>
</evidence>
<keyword evidence="1" id="KW-0472">Membrane</keyword>
<accession>A0AAV4TE16</accession>
<proteinExistence type="predicted"/>
<keyword evidence="1" id="KW-0812">Transmembrane</keyword>
<keyword evidence="1" id="KW-1133">Transmembrane helix</keyword>
<dbReference type="InterPro" id="IPR052728">
    <property type="entry name" value="O2_lipid_transport_reg"/>
</dbReference>
<comment type="caution">
    <text evidence="2">The sequence shown here is derived from an EMBL/GenBank/DDBJ whole genome shotgun (WGS) entry which is preliminary data.</text>
</comment>
<sequence>MNSSMQTFIPPAGLKQRPQEYIFNLTGWLTAFVLALSVLYGVYDWNQGNVPGIAVSTLYTCTNKLVWSLALAWVTFSCVTGNGGFVTTFLSWQAFVPFGRLTYMAYLVHPIIQMAYIGSTRTLIRTDHRTFVFMYFGNVVMAFMCAYGFSLLFESPFMALEKVFLVQ</sequence>
<dbReference type="AlphaFoldDB" id="A0AAV4TE16"/>
<dbReference type="PANTHER" id="PTHR11161:SF0">
    <property type="entry name" value="O-ACYLTRANSFERASE LIKE PROTEIN"/>
    <property type="match status" value="1"/>
</dbReference>
<feature type="transmembrane region" description="Helical" evidence="1">
    <location>
        <begin position="131"/>
        <end position="153"/>
    </location>
</feature>
<feature type="transmembrane region" description="Helical" evidence="1">
    <location>
        <begin position="65"/>
        <end position="89"/>
    </location>
</feature>
<dbReference type="PANTHER" id="PTHR11161">
    <property type="entry name" value="O-ACYLTRANSFERASE"/>
    <property type="match status" value="1"/>
</dbReference>
<evidence type="ECO:0000313" key="2">
    <source>
        <dbReference type="EMBL" id="GIY44419.1"/>
    </source>
</evidence>
<name>A0AAV4TE16_CAEEX</name>